<proteinExistence type="predicted"/>
<protein>
    <recommendedName>
        <fullName evidence="5">Glycosyltransferase RgtA/B/C/D-like domain-containing protein</fullName>
    </recommendedName>
</protein>
<reference evidence="4" key="1">
    <citation type="journal article" date="2019" name="Int. J. Syst. Evol. Microbiol.">
        <title>The Global Catalogue of Microorganisms (GCM) 10K type strain sequencing project: providing services to taxonomists for standard genome sequencing and annotation.</title>
        <authorList>
            <consortium name="The Broad Institute Genomics Platform"/>
            <consortium name="The Broad Institute Genome Sequencing Center for Infectious Disease"/>
            <person name="Wu L."/>
            <person name="Ma J."/>
        </authorList>
    </citation>
    <scope>NUCLEOTIDE SEQUENCE [LARGE SCALE GENOMIC DNA]</scope>
    <source>
        <strain evidence="4">JCM 17442</strain>
    </source>
</reference>
<feature type="transmembrane region" description="Helical" evidence="2">
    <location>
        <begin position="52"/>
        <end position="70"/>
    </location>
</feature>
<accession>A0ABP8E0J2</accession>
<feature type="transmembrane region" description="Helical" evidence="2">
    <location>
        <begin position="193"/>
        <end position="211"/>
    </location>
</feature>
<comment type="caution">
    <text evidence="3">The sequence shown here is derived from an EMBL/GenBank/DDBJ whole genome shotgun (WGS) entry which is preliminary data.</text>
</comment>
<feature type="transmembrane region" description="Helical" evidence="2">
    <location>
        <begin position="218"/>
        <end position="238"/>
    </location>
</feature>
<keyword evidence="2" id="KW-0812">Transmembrane</keyword>
<keyword evidence="2" id="KW-0472">Membrane</keyword>
<feature type="transmembrane region" description="Helical" evidence="2">
    <location>
        <begin position="292"/>
        <end position="312"/>
    </location>
</feature>
<dbReference type="EMBL" id="BAABAU010000001">
    <property type="protein sequence ID" value="GAA4265717.1"/>
    <property type="molecule type" value="Genomic_DNA"/>
</dbReference>
<keyword evidence="2" id="KW-1133">Transmembrane helix</keyword>
<feature type="region of interest" description="Disordered" evidence="1">
    <location>
        <begin position="1"/>
        <end position="23"/>
    </location>
</feature>
<feature type="transmembrane region" description="Helical" evidence="2">
    <location>
        <begin position="405"/>
        <end position="425"/>
    </location>
</feature>
<evidence type="ECO:0008006" key="5">
    <source>
        <dbReference type="Google" id="ProtNLM"/>
    </source>
</evidence>
<keyword evidence="4" id="KW-1185">Reference proteome</keyword>
<gene>
    <name evidence="3" type="ORF">GCM10022256_13290</name>
</gene>
<dbReference type="RefSeq" id="WP_344794320.1">
    <property type="nucleotide sequence ID" value="NZ_BAABAU010000001.1"/>
</dbReference>
<evidence type="ECO:0000313" key="3">
    <source>
        <dbReference type="EMBL" id="GAA4265717.1"/>
    </source>
</evidence>
<evidence type="ECO:0000256" key="1">
    <source>
        <dbReference type="SAM" id="MobiDB-lite"/>
    </source>
</evidence>
<feature type="transmembrane region" description="Helical" evidence="2">
    <location>
        <begin position="445"/>
        <end position="466"/>
    </location>
</feature>
<feature type="transmembrane region" description="Helical" evidence="2">
    <location>
        <begin position="531"/>
        <end position="549"/>
    </location>
</feature>
<feature type="transmembrane region" description="Helical" evidence="2">
    <location>
        <begin position="82"/>
        <end position="100"/>
    </location>
</feature>
<sequence length="742" mass="80082">MTSASATLDSPGSPADTSAPDRRSPLRTAELALAAFGVVAAVLVAVDAPGVVRAVVDFVAMLLVPGWAVLRRFPAIEPAARLVFTAVGSIVVFTLLSLVMAWTGLWHPRAVAVVVLLAGAALILRRPLAPLATVHSHSRVVSAAPRRRRDRERGTAVWPFVALAVAAVLFGVGVALTNSGDLGQFGLLPALPVFWYLAVAICFVVAMLGLFTTRRSHGLLAASIGLLTVILYATPNLVESAPRLPWVYKHIAVTNYLFSSGHVDTSIDLYNRWPGLFSFSASLGAAIGLHDAVSYASLAEVFFALVDGVLVLAIARTISRHRRWAWTAVLVFTFGNWVGQNYYSPQAFAFMLYLTAALVAMMALGGEPRRIMSRIEGQLARPARRLGRAINTETLGISQSSRARVVAIVALLALQGVIAASHQLTPYMAILTLFPLFVLGYLRPFWVGLAVVALPLAYLVPNFGYIEKHFGLFSSFNPVANATTASVSAVGVSQAASLQSHGVMLLTGLAVLLALAGFVRHLLNGHVRMTLVVAWFAAAPILTVFGQSYGGEGKFRVFLFGLPFYAMGVAWLFWSGKGLPRLQKTGLIATLSVLLVLFVGTYYQPEASLRISKSDVTAATWLDEHFEKNDTAATLSDSFPLLIGPNYPKYTLRYTQVYSLDGLLTLRPDVTNADIEDFILHGYSTIPGGRTWVAFSENQEHTAILSGAFTKADVRQLEATVAAESKLAYDHDGTRIYRIDNR</sequence>
<feature type="transmembrane region" description="Helical" evidence="2">
    <location>
        <begin position="346"/>
        <end position="364"/>
    </location>
</feature>
<feature type="transmembrane region" description="Helical" evidence="2">
    <location>
        <begin position="502"/>
        <end position="519"/>
    </location>
</feature>
<feature type="transmembrane region" description="Helical" evidence="2">
    <location>
        <begin position="555"/>
        <end position="574"/>
    </location>
</feature>
<feature type="transmembrane region" description="Helical" evidence="2">
    <location>
        <begin position="28"/>
        <end position="46"/>
    </location>
</feature>
<feature type="transmembrane region" description="Helical" evidence="2">
    <location>
        <begin position="586"/>
        <end position="603"/>
    </location>
</feature>
<feature type="transmembrane region" description="Helical" evidence="2">
    <location>
        <begin position="106"/>
        <end position="124"/>
    </location>
</feature>
<evidence type="ECO:0000256" key="2">
    <source>
        <dbReference type="SAM" id="Phobius"/>
    </source>
</evidence>
<feature type="transmembrane region" description="Helical" evidence="2">
    <location>
        <begin position="324"/>
        <end position="340"/>
    </location>
</feature>
<dbReference type="Proteomes" id="UP001501594">
    <property type="component" value="Unassembled WGS sequence"/>
</dbReference>
<feature type="compositionally biased region" description="Polar residues" evidence="1">
    <location>
        <begin position="1"/>
        <end position="10"/>
    </location>
</feature>
<name>A0ABP8E0J2_9MICO</name>
<feature type="transmembrane region" description="Helical" evidence="2">
    <location>
        <begin position="156"/>
        <end position="177"/>
    </location>
</feature>
<evidence type="ECO:0000313" key="4">
    <source>
        <dbReference type="Proteomes" id="UP001501594"/>
    </source>
</evidence>
<organism evidence="3 4">
    <name type="scientific">Frondihabitans peucedani</name>
    <dbReference type="NCBI Taxonomy" id="598626"/>
    <lineage>
        <taxon>Bacteria</taxon>
        <taxon>Bacillati</taxon>
        <taxon>Actinomycetota</taxon>
        <taxon>Actinomycetes</taxon>
        <taxon>Micrococcales</taxon>
        <taxon>Microbacteriaceae</taxon>
        <taxon>Frondihabitans</taxon>
    </lineage>
</organism>
<feature type="transmembrane region" description="Helical" evidence="2">
    <location>
        <begin position="478"/>
        <end position="496"/>
    </location>
</feature>